<dbReference type="Gene3D" id="3.50.50.60">
    <property type="entry name" value="FAD/NAD(P)-binding domain"/>
    <property type="match status" value="1"/>
</dbReference>
<dbReference type="Pfam" id="PF01593">
    <property type="entry name" value="Amino_oxidase"/>
    <property type="match status" value="1"/>
</dbReference>
<dbReference type="Proteomes" id="UP001596044">
    <property type="component" value="Unassembled WGS sequence"/>
</dbReference>
<dbReference type="Gene3D" id="3.90.660.50">
    <property type="match status" value="1"/>
</dbReference>
<dbReference type="InterPro" id="IPR050464">
    <property type="entry name" value="Zeta_carotene_desat/Oxidored"/>
</dbReference>
<dbReference type="Gene3D" id="1.10.357.10">
    <property type="entry name" value="Tetracycline Repressor, domain 2"/>
    <property type="match status" value="1"/>
</dbReference>
<evidence type="ECO:0000259" key="3">
    <source>
        <dbReference type="PROSITE" id="PS50977"/>
    </source>
</evidence>
<keyword evidence="1 2" id="KW-0238">DNA-binding</keyword>
<dbReference type="PROSITE" id="PS50977">
    <property type="entry name" value="HTH_TETR_2"/>
    <property type="match status" value="1"/>
</dbReference>
<dbReference type="SUPFAM" id="SSF51905">
    <property type="entry name" value="FAD/NAD(P)-binding domain"/>
    <property type="match status" value="1"/>
</dbReference>
<accession>A0ABW0KB27</accession>
<feature type="domain" description="HTH tetR-type" evidence="3">
    <location>
        <begin position="6"/>
        <end position="66"/>
    </location>
</feature>
<evidence type="ECO:0000313" key="4">
    <source>
        <dbReference type="EMBL" id="MFC5450252.1"/>
    </source>
</evidence>
<reference evidence="5" key="1">
    <citation type="journal article" date="2019" name="Int. J. Syst. Evol. Microbiol.">
        <title>The Global Catalogue of Microorganisms (GCM) 10K type strain sequencing project: providing services to taxonomists for standard genome sequencing and annotation.</title>
        <authorList>
            <consortium name="The Broad Institute Genomics Platform"/>
            <consortium name="The Broad Institute Genome Sequencing Center for Infectious Disease"/>
            <person name="Wu L."/>
            <person name="Ma J."/>
        </authorList>
    </citation>
    <scope>NUCLEOTIDE SEQUENCE [LARGE SCALE GENOMIC DNA]</scope>
    <source>
        <strain evidence="5">KACC 11904</strain>
    </source>
</reference>
<dbReference type="EMBL" id="JBHSMJ010000025">
    <property type="protein sequence ID" value="MFC5450252.1"/>
    <property type="molecule type" value="Genomic_DNA"/>
</dbReference>
<keyword evidence="5" id="KW-1185">Reference proteome</keyword>
<feature type="DNA-binding region" description="H-T-H motif" evidence="2">
    <location>
        <begin position="29"/>
        <end position="48"/>
    </location>
</feature>
<dbReference type="PRINTS" id="PR00455">
    <property type="entry name" value="HTHTETR"/>
</dbReference>
<name>A0ABW0KB27_9BACL</name>
<sequence length="636" mass="71735">MRASTRKKRDVMMEVALRMFMEKGYEHVSVDEIIAATGTSKGTFYHYFKSKDAIITAIYSKQIEFIKEWVKQPPSQVQSLEGHINRLFLDLSSNINQYPRLIRSLQALSLQNETVKAEEQQQLRILSESLLHWLPEPQKIELLVSMYTGTILKWCTEDEADLLSMMKSNLAWLWAGLRSQGPSAMLQVEQVPKEEHKMKVAIIGGGLAGLTAAAYLSENPHVQGILFERSPQLGGRAFTYEKAGFTLNYGAHAVYGIDRHTLTVMEKELGLSFSSKQVDKRKVVYAKNNQLTQAPLDAMNLLKTDLLNTAQKVRFVGEIAAIIANIHNIKNYDTLADYLAESNADEDVKELWEHLVCSNFFIAPEDARKVSGAVISEYYHNLFLSSKPVNYILGSWAVITNQLKEKMTATGRWEIALQEGVDSLRYADRKFILQTKNREEAFDKVIFAMPVQQVVKLLKGTAWEPFLAPYEGNTATEVMVYDIGLSQVVARPFSYISDMDNKMFISDVSATDHTLVPEGGQLLQGIAYLADRFDSDEERKAYLEDKTMKMEGLFDRYYPGWKDVTAVKRVSKKAMVSSVKNIATNNLLPTRVENVPFYFCGDGCIGKGELAERAFSSARNAAMSVNQEVQQALTHV</sequence>
<proteinExistence type="predicted"/>
<dbReference type="InterPro" id="IPR001647">
    <property type="entry name" value="HTH_TetR"/>
</dbReference>
<organism evidence="4 5">
    <name type="scientific">Paenibacillus aestuarii</name>
    <dbReference type="NCBI Taxonomy" id="516965"/>
    <lineage>
        <taxon>Bacteria</taxon>
        <taxon>Bacillati</taxon>
        <taxon>Bacillota</taxon>
        <taxon>Bacilli</taxon>
        <taxon>Bacillales</taxon>
        <taxon>Paenibacillaceae</taxon>
        <taxon>Paenibacillus</taxon>
    </lineage>
</organism>
<gene>
    <name evidence="4" type="ORF">ACFPOG_18545</name>
</gene>
<evidence type="ECO:0000256" key="2">
    <source>
        <dbReference type="PROSITE-ProRule" id="PRU00335"/>
    </source>
</evidence>
<protein>
    <submittedName>
        <fullName evidence="4">FAD-dependent oxidoreductase</fullName>
    </submittedName>
</protein>
<dbReference type="PANTHER" id="PTHR42923">
    <property type="entry name" value="PROTOPORPHYRINOGEN OXIDASE"/>
    <property type="match status" value="1"/>
</dbReference>
<dbReference type="InterPro" id="IPR002937">
    <property type="entry name" value="Amino_oxidase"/>
</dbReference>
<dbReference type="RefSeq" id="WP_270885544.1">
    <property type="nucleotide sequence ID" value="NZ_JAQFVF010000089.1"/>
</dbReference>
<dbReference type="PANTHER" id="PTHR42923:SF46">
    <property type="entry name" value="AMINE OXIDASE"/>
    <property type="match status" value="1"/>
</dbReference>
<evidence type="ECO:0000313" key="5">
    <source>
        <dbReference type="Proteomes" id="UP001596044"/>
    </source>
</evidence>
<dbReference type="SUPFAM" id="SSF46689">
    <property type="entry name" value="Homeodomain-like"/>
    <property type="match status" value="1"/>
</dbReference>
<dbReference type="InterPro" id="IPR009057">
    <property type="entry name" value="Homeodomain-like_sf"/>
</dbReference>
<dbReference type="InterPro" id="IPR036188">
    <property type="entry name" value="FAD/NAD-bd_sf"/>
</dbReference>
<comment type="caution">
    <text evidence="4">The sequence shown here is derived from an EMBL/GenBank/DDBJ whole genome shotgun (WGS) entry which is preliminary data.</text>
</comment>
<dbReference type="Pfam" id="PF00440">
    <property type="entry name" value="TetR_N"/>
    <property type="match status" value="1"/>
</dbReference>
<evidence type="ECO:0000256" key="1">
    <source>
        <dbReference type="ARBA" id="ARBA00023125"/>
    </source>
</evidence>